<evidence type="ECO:0000256" key="2">
    <source>
        <dbReference type="ARBA" id="ARBA00022723"/>
    </source>
</evidence>
<dbReference type="InterPro" id="IPR052202">
    <property type="entry name" value="Yeast_MetPath_Reg"/>
</dbReference>
<keyword evidence="7" id="KW-0539">Nucleus</keyword>
<dbReference type="Pfam" id="PF00172">
    <property type="entry name" value="Zn_clus"/>
    <property type="match status" value="1"/>
</dbReference>
<keyword evidence="10" id="KW-1185">Reference proteome</keyword>
<keyword evidence="4" id="KW-0805">Transcription regulation</keyword>
<evidence type="ECO:0000313" key="9">
    <source>
        <dbReference type="EMBL" id="KAL2793391.1"/>
    </source>
</evidence>
<organism evidence="9 10">
    <name type="scientific">Aspergillus keveii</name>
    <dbReference type="NCBI Taxonomy" id="714993"/>
    <lineage>
        <taxon>Eukaryota</taxon>
        <taxon>Fungi</taxon>
        <taxon>Dikarya</taxon>
        <taxon>Ascomycota</taxon>
        <taxon>Pezizomycotina</taxon>
        <taxon>Eurotiomycetes</taxon>
        <taxon>Eurotiomycetidae</taxon>
        <taxon>Eurotiales</taxon>
        <taxon>Aspergillaceae</taxon>
        <taxon>Aspergillus</taxon>
        <taxon>Aspergillus subgen. Nidulantes</taxon>
    </lineage>
</organism>
<comment type="subcellular location">
    <subcellularLocation>
        <location evidence="1">Nucleus</location>
    </subcellularLocation>
</comment>
<keyword evidence="6" id="KW-0804">Transcription</keyword>
<sequence length="138" mass="15154">MDTAARRQKARVSNACHRCKSKKLRCHFTGQTQHKCRACEKANLDCVFDVTPDGLPRGAAYIESLEAQVASLKEQLREAQSNMALREPSVTIVGRDNEPSVLDGQSAIADQRQDAAPSEHSVLGGTIFGFTELVERQV</sequence>
<dbReference type="InterPro" id="IPR001138">
    <property type="entry name" value="Zn2Cys6_DnaBD"/>
</dbReference>
<keyword evidence="2" id="KW-0479">Metal-binding</keyword>
<keyword evidence="5" id="KW-0238">DNA-binding</keyword>
<evidence type="ECO:0000313" key="10">
    <source>
        <dbReference type="Proteomes" id="UP001610563"/>
    </source>
</evidence>
<dbReference type="SUPFAM" id="SSF57701">
    <property type="entry name" value="Zn2/Cys6 DNA-binding domain"/>
    <property type="match status" value="1"/>
</dbReference>
<dbReference type="PANTHER" id="PTHR47782">
    <property type="entry name" value="ZN(II)2CYS6 TRANSCRIPTION FACTOR (EUROFUNG)-RELATED"/>
    <property type="match status" value="1"/>
</dbReference>
<name>A0ABR4G2Z3_9EURO</name>
<protein>
    <recommendedName>
        <fullName evidence="8">Zn(2)-C6 fungal-type domain-containing protein</fullName>
    </recommendedName>
</protein>
<dbReference type="EMBL" id="JBFTWV010000058">
    <property type="protein sequence ID" value="KAL2793391.1"/>
    <property type="molecule type" value="Genomic_DNA"/>
</dbReference>
<evidence type="ECO:0000259" key="8">
    <source>
        <dbReference type="PROSITE" id="PS50048"/>
    </source>
</evidence>
<dbReference type="CDD" id="cd00067">
    <property type="entry name" value="GAL4"/>
    <property type="match status" value="1"/>
</dbReference>
<reference evidence="9 10" key="1">
    <citation type="submission" date="2024-07" db="EMBL/GenBank/DDBJ databases">
        <title>Section-level genome sequencing and comparative genomics of Aspergillus sections Usti and Cavernicolus.</title>
        <authorList>
            <consortium name="Lawrence Berkeley National Laboratory"/>
            <person name="Nybo J.L."/>
            <person name="Vesth T.C."/>
            <person name="Theobald S."/>
            <person name="Frisvad J.C."/>
            <person name="Larsen T.O."/>
            <person name="Kjaerboelling I."/>
            <person name="Rothschild-Mancinelli K."/>
            <person name="Lyhne E.K."/>
            <person name="Kogle M.E."/>
            <person name="Barry K."/>
            <person name="Clum A."/>
            <person name="Na H."/>
            <person name="Ledsgaard L."/>
            <person name="Lin J."/>
            <person name="Lipzen A."/>
            <person name="Kuo A."/>
            <person name="Riley R."/>
            <person name="Mondo S."/>
            <person name="Labutti K."/>
            <person name="Haridas S."/>
            <person name="Pangalinan J."/>
            <person name="Salamov A.A."/>
            <person name="Simmons B.A."/>
            <person name="Magnuson J.K."/>
            <person name="Chen J."/>
            <person name="Drula E."/>
            <person name="Henrissat B."/>
            <person name="Wiebenga A."/>
            <person name="Lubbers R.J."/>
            <person name="Gomes A.C."/>
            <person name="Makela M.R."/>
            <person name="Stajich J."/>
            <person name="Grigoriev I.V."/>
            <person name="Mortensen U.H."/>
            <person name="De Vries R.P."/>
            <person name="Baker S.E."/>
            <person name="Andersen M.R."/>
        </authorList>
    </citation>
    <scope>NUCLEOTIDE SEQUENCE [LARGE SCALE GENOMIC DNA]</scope>
    <source>
        <strain evidence="9 10">CBS 209.92</strain>
    </source>
</reference>
<feature type="domain" description="Zn(2)-C6 fungal-type" evidence="8">
    <location>
        <begin position="15"/>
        <end position="48"/>
    </location>
</feature>
<evidence type="ECO:0000256" key="6">
    <source>
        <dbReference type="ARBA" id="ARBA00023163"/>
    </source>
</evidence>
<dbReference type="PROSITE" id="PS50048">
    <property type="entry name" value="ZN2_CY6_FUNGAL_2"/>
    <property type="match status" value="1"/>
</dbReference>
<gene>
    <name evidence="9" type="ORF">BJX66DRAFT_225347</name>
</gene>
<dbReference type="Gene3D" id="4.10.240.10">
    <property type="entry name" value="Zn(2)-C6 fungal-type DNA-binding domain"/>
    <property type="match status" value="1"/>
</dbReference>
<dbReference type="Proteomes" id="UP001610563">
    <property type="component" value="Unassembled WGS sequence"/>
</dbReference>
<evidence type="ECO:0000256" key="5">
    <source>
        <dbReference type="ARBA" id="ARBA00023125"/>
    </source>
</evidence>
<dbReference type="PROSITE" id="PS00463">
    <property type="entry name" value="ZN2_CY6_FUNGAL_1"/>
    <property type="match status" value="1"/>
</dbReference>
<evidence type="ECO:0000256" key="7">
    <source>
        <dbReference type="ARBA" id="ARBA00023242"/>
    </source>
</evidence>
<dbReference type="InterPro" id="IPR036864">
    <property type="entry name" value="Zn2-C6_fun-type_DNA-bd_sf"/>
</dbReference>
<dbReference type="SMART" id="SM00066">
    <property type="entry name" value="GAL4"/>
    <property type="match status" value="1"/>
</dbReference>
<proteinExistence type="predicted"/>
<keyword evidence="3" id="KW-0862">Zinc</keyword>
<evidence type="ECO:0000256" key="1">
    <source>
        <dbReference type="ARBA" id="ARBA00004123"/>
    </source>
</evidence>
<dbReference type="PANTHER" id="PTHR47782:SF12">
    <property type="entry name" value="ZN(II)2CYS6 TRANSCRIPTION FACTOR (EUROFUNG)"/>
    <property type="match status" value="1"/>
</dbReference>
<evidence type="ECO:0000256" key="4">
    <source>
        <dbReference type="ARBA" id="ARBA00023015"/>
    </source>
</evidence>
<evidence type="ECO:0000256" key="3">
    <source>
        <dbReference type="ARBA" id="ARBA00022833"/>
    </source>
</evidence>
<accession>A0ABR4G2Z3</accession>
<comment type="caution">
    <text evidence="9">The sequence shown here is derived from an EMBL/GenBank/DDBJ whole genome shotgun (WGS) entry which is preliminary data.</text>
</comment>